<accession>A0A5B8JXI6</accession>
<dbReference type="EMBL" id="CP042295">
    <property type="protein sequence ID" value="QDY87081.1"/>
    <property type="molecule type" value="Genomic_DNA"/>
</dbReference>
<dbReference type="Proteomes" id="UP000318927">
    <property type="component" value="Chromosome"/>
</dbReference>
<evidence type="ECO:0000313" key="2">
    <source>
        <dbReference type="Proteomes" id="UP000318927"/>
    </source>
</evidence>
<reference evidence="1 2" key="1">
    <citation type="journal article" date="2019" name="Microbiol. Resour. Announc.">
        <title>Complete Genome Sequences of Three Mycoplasma anserisalpingitis (Mycoplasma sp. 1220) Strains.</title>
        <authorList>
            <person name="Grozner D."/>
            <person name="Forro B."/>
            <person name="Kovacs A.B."/>
            <person name="Marton S."/>
            <person name="Banyai K."/>
            <person name="Kreizinger Z."/>
            <person name="Sulyok K.M."/>
            <person name="Gyuranecz M."/>
        </authorList>
    </citation>
    <scope>NUCLEOTIDE SEQUENCE [LARGE SCALE GENOMIC DNA]</scope>
    <source>
        <strain evidence="1 2">ATCC:BAA-2147</strain>
    </source>
</reference>
<evidence type="ECO:0000313" key="1">
    <source>
        <dbReference type="EMBL" id="QDY87081.1"/>
    </source>
</evidence>
<gene>
    <name evidence="1" type="ORF">FRW55_02850</name>
</gene>
<organism evidence="1 2">
    <name type="scientific">Mycoplasma anserisalpingitidis</name>
    <dbReference type="NCBI Taxonomy" id="519450"/>
    <lineage>
        <taxon>Bacteria</taxon>
        <taxon>Bacillati</taxon>
        <taxon>Mycoplasmatota</taxon>
        <taxon>Mollicutes</taxon>
        <taxon>Mycoplasmataceae</taxon>
        <taxon>Mycoplasma</taxon>
    </lineage>
</organism>
<dbReference type="RefSeq" id="WP_146368645.1">
    <property type="nucleotide sequence ID" value="NZ_CP042295.1"/>
</dbReference>
<dbReference type="AlphaFoldDB" id="A0A5B8JXI6"/>
<dbReference type="OrthoDB" id="9807853at2"/>
<dbReference type="KEGG" id="mans:FRW55_02850"/>
<keyword evidence="2" id="KW-1185">Reference proteome</keyword>
<proteinExistence type="predicted"/>
<name>A0A5B8JXI6_9MOLU</name>
<sequence>MITTNVQKILNLKYAGSFLDKNVVASKSDFYMLNHITRFVNEGFCLLTNIDKLCENKVFRNSFNQFFNITSDIKDFYNFISENWEWINSEINNIFTKDFKKMKYYLNSY</sequence>
<protein>
    <submittedName>
        <fullName evidence="1">Uncharacterized protein</fullName>
    </submittedName>
</protein>